<name>A0AAW3IE47_9BURK</name>
<gene>
    <name evidence="1" type="ORF">AFM18_04395</name>
</gene>
<evidence type="ECO:0000313" key="2">
    <source>
        <dbReference type="Proteomes" id="UP000037511"/>
    </source>
</evidence>
<dbReference type="EMBL" id="LGVG01000003">
    <property type="protein sequence ID" value="KNE29078.1"/>
    <property type="molecule type" value="Genomic_DNA"/>
</dbReference>
<reference evidence="1 2" key="1">
    <citation type="submission" date="2015-07" db="EMBL/GenBank/DDBJ databases">
        <title>Draft genome of Achromobacter spanius.</title>
        <authorList>
            <person name="Wang X."/>
        </authorList>
    </citation>
    <scope>NUCLEOTIDE SEQUENCE [LARGE SCALE GENOMIC DNA]</scope>
    <source>
        <strain evidence="1 2">CGMCC9173</strain>
    </source>
</reference>
<protein>
    <submittedName>
        <fullName evidence="1">Uncharacterized protein</fullName>
    </submittedName>
</protein>
<comment type="caution">
    <text evidence="1">The sequence shown here is derived from an EMBL/GenBank/DDBJ whole genome shotgun (WGS) entry which is preliminary data.</text>
</comment>
<accession>A0AAW3IE47</accession>
<dbReference type="AlphaFoldDB" id="A0AAW3IE47"/>
<evidence type="ECO:0000313" key="1">
    <source>
        <dbReference type="EMBL" id="KNE29078.1"/>
    </source>
</evidence>
<proteinExistence type="predicted"/>
<dbReference type="Proteomes" id="UP000037511">
    <property type="component" value="Unassembled WGS sequence"/>
</dbReference>
<sequence>MSLVAANPEGDTVWNPSWNIEELLGGATQGDLRILWSLLGCSDPSAVRWFAHQRWQQLELLDEDEDGRFSTNTMPSANAAR</sequence>
<organism evidence="1 2">
    <name type="scientific">Achromobacter spanius</name>
    <dbReference type="NCBI Taxonomy" id="217203"/>
    <lineage>
        <taxon>Bacteria</taxon>
        <taxon>Pseudomonadati</taxon>
        <taxon>Pseudomonadota</taxon>
        <taxon>Betaproteobacteria</taxon>
        <taxon>Burkholderiales</taxon>
        <taxon>Alcaligenaceae</taxon>
        <taxon>Achromobacter</taxon>
    </lineage>
</organism>